<sequence length="383" mass="44014">LVSGIRGGLARIIILCTCKHEACSPQNNAASANQPVIIGSNMTSNWPCVKKWRQRSESDSFDIPNLSSLREYAHHTVQVADCSTRRYNEFDREERRLGDILDLWQNQYQDSCNLYVKDWHQALLIEKDGGKQAQLYTTPEAFQDDWMTHHALTLDPQDDYRFTYVGPRGTFTPLHRDVYGSYSWSSNIVGRKIWWLVPPENTDIVWTQPGGTEVVFDLRELDETLWRDKVLQVVQEAGETIFVPSGWYHQVQNLDFCISINQNFASSHIMPTIYRNLLESQLRVEEAISDVKMLLRDIATPVSSPETAHSEVVQPWEIEWLNQVQNLLEMDAGWGLRGFWGMVLYNLRNPPTTPSLRPSDNVLQDLRTTVDEVALIVDAHTHS</sequence>
<evidence type="ECO:0000313" key="3">
    <source>
        <dbReference type="Proteomes" id="UP000620104"/>
    </source>
</evidence>
<dbReference type="PANTHER" id="PTHR12480">
    <property type="entry name" value="ARGININE DEMETHYLASE AND LYSYL-HYDROXYLASE JMJD"/>
    <property type="match status" value="1"/>
</dbReference>
<evidence type="ECO:0000313" key="2">
    <source>
        <dbReference type="EMBL" id="GHJ85417.1"/>
    </source>
</evidence>
<gene>
    <name evidence="2" type="ORF">NliqN6_1819</name>
</gene>
<comment type="caution">
    <text evidence="2">The sequence shown here is derived from an EMBL/GenBank/DDBJ whole genome shotgun (WGS) entry which is preliminary data.</text>
</comment>
<dbReference type="GO" id="GO:0016706">
    <property type="term" value="F:2-oxoglutarate-dependent dioxygenase activity"/>
    <property type="evidence" value="ECO:0007669"/>
    <property type="project" value="TreeGrafter"/>
</dbReference>
<dbReference type="PANTHER" id="PTHR12480:SF6">
    <property type="entry name" value="2-OXOGLUTARATE AND IRON-DEPENDENT OXYGENASE JMJD4"/>
    <property type="match status" value="1"/>
</dbReference>
<reference evidence="2" key="1">
    <citation type="submission" date="2020-07" db="EMBL/GenBank/DDBJ databases">
        <title>Draft Genome Sequence of a Deep-Sea Yeast, Naganishia (Cryptococcus) liquefaciens strain N6.</title>
        <authorList>
            <person name="Han Y.W."/>
            <person name="Kajitani R."/>
            <person name="Morimoto H."/>
            <person name="Parhat M."/>
            <person name="Tsubouchi H."/>
            <person name="Bakenova O."/>
            <person name="Ogata M."/>
            <person name="Argunhan B."/>
            <person name="Aoki R."/>
            <person name="Kajiwara S."/>
            <person name="Itoh T."/>
            <person name="Iwasaki H."/>
        </authorList>
    </citation>
    <scope>NUCLEOTIDE SEQUENCE</scope>
    <source>
        <strain evidence="2">N6</strain>
    </source>
</reference>
<dbReference type="GO" id="GO:0005634">
    <property type="term" value="C:nucleus"/>
    <property type="evidence" value="ECO:0007669"/>
    <property type="project" value="TreeGrafter"/>
</dbReference>
<feature type="non-terminal residue" evidence="2">
    <location>
        <position position="1"/>
    </location>
</feature>
<dbReference type="EMBL" id="BLZA01000011">
    <property type="protein sequence ID" value="GHJ85417.1"/>
    <property type="molecule type" value="Genomic_DNA"/>
</dbReference>
<dbReference type="Pfam" id="PF13621">
    <property type="entry name" value="Cupin_8"/>
    <property type="match status" value="1"/>
</dbReference>
<dbReference type="GO" id="GO:0045905">
    <property type="term" value="P:positive regulation of translational termination"/>
    <property type="evidence" value="ECO:0007669"/>
    <property type="project" value="TreeGrafter"/>
</dbReference>
<proteinExistence type="predicted"/>
<dbReference type="Proteomes" id="UP000620104">
    <property type="component" value="Unassembled WGS sequence"/>
</dbReference>
<organism evidence="2 3">
    <name type="scientific">Naganishia liquefaciens</name>
    <dbReference type="NCBI Taxonomy" id="104408"/>
    <lineage>
        <taxon>Eukaryota</taxon>
        <taxon>Fungi</taxon>
        <taxon>Dikarya</taxon>
        <taxon>Basidiomycota</taxon>
        <taxon>Agaricomycotina</taxon>
        <taxon>Tremellomycetes</taxon>
        <taxon>Filobasidiales</taxon>
        <taxon>Filobasidiaceae</taxon>
        <taxon>Naganishia</taxon>
    </lineage>
</organism>
<evidence type="ECO:0000259" key="1">
    <source>
        <dbReference type="PROSITE" id="PS51184"/>
    </source>
</evidence>
<dbReference type="InterPro" id="IPR003347">
    <property type="entry name" value="JmjC_dom"/>
</dbReference>
<dbReference type="InterPro" id="IPR050910">
    <property type="entry name" value="JMJD6_ArgDemeth/LysHydrox"/>
</dbReference>
<dbReference type="InterPro" id="IPR041667">
    <property type="entry name" value="Cupin_8"/>
</dbReference>
<accession>A0A8H3TQL9</accession>
<dbReference type="GO" id="GO:0005737">
    <property type="term" value="C:cytoplasm"/>
    <property type="evidence" value="ECO:0007669"/>
    <property type="project" value="TreeGrafter"/>
</dbReference>
<feature type="domain" description="JmjC" evidence="1">
    <location>
        <begin position="127"/>
        <end position="281"/>
    </location>
</feature>
<dbReference type="PROSITE" id="PS51184">
    <property type="entry name" value="JMJC"/>
    <property type="match status" value="1"/>
</dbReference>
<protein>
    <recommendedName>
        <fullName evidence="1">JmjC domain-containing protein</fullName>
    </recommendedName>
</protein>
<name>A0A8H3TQL9_9TREE</name>
<dbReference type="SUPFAM" id="SSF51197">
    <property type="entry name" value="Clavaminate synthase-like"/>
    <property type="match status" value="1"/>
</dbReference>
<dbReference type="Gene3D" id="2.60.120.650">
    <property type="entry name" value="Cupin"/>
    <property type="match status" value="1"/>
</dbReference>
<keyword evidence="3" id="KW-1185">Reference proteome</keyword>
<dbReference type="AlphaFoldDB" id="A0A8H3TQL9"/>
<dbReference type="GO" id="GO:0043565">
    <property type="term" value="F:sequence-specific DNA binding"/>
    <property type="evidence" value="ECO:0007669"/>
    <property type="project" value="TreeGrafter"/>
</dbReference>
<dbReference type="SMART" id="SM00558">
    <property type="entry name" value="JmjC"/>
    <property type="match status" value="1"/>
</dbReference>
<dbReference type="OrthoDB" id="424465at2759"/>